<gene>
    <name evidence="1" type="ORF">OKIOD_LOCUS1640</name>
</gene>
<evidence type="ECO:0000313" key="1">
    <source>
        <dbReference type="EMBL" id="CAG5082277.1"/>
    </source>
</evidence>
<dbReference type="EMBL" id="OU015568">
    <property type="protein sequence ID" value="CAG5082277.1"/>
    <property type="molecule type" value="Genomic_DNA"/>
</dbReference>
<reference evidence="1 2" key="1">
    <citation type="submission" date="2021-04" db="EMBL/GenBank/DDBJ databases">
        <authorList>
            <person name="Bliznina A."/>
        </authorList>
    </citation>
    <scope>NUCLEOTIDE SEQUENCE [LARGE SCALE GENOMIC DNA]</scope>
</reference>
<protein>
    <submittedName>
        <fullName evidence="1">Oidioi.mRNA.OKI2018_I69.PAR.g10082.t1.cds</fullName>
    </submittedName>
</protein>
<keyword evidence="2" id="KW-1185">Reference proteome</keyword>
<name>A0ABN7RNU9_OIKDI</name>
<dbReference type="Proteomes" id="UP001158576">
    <property type="component" value="Chromosome PAR"/>
</dbReference>
<proteinExistence type="predicted"/>
<sequence>MFKHKCSPVLSLHVSTRGDAAQKKNSEVPLQCRQSISAPDEYFDEPLSFAAAGNAAGKVTQWEISGKDIFDLDYDIDNSIECIPDVTMDNESGMHEHWMFLNKEVTFSSEKQIGQTSKAILKLARLSSSSPEVVYLFKYIVDFCDTAND</sequence>
<organism evidence="1 2">
    <name type="scientific">Oikopleura dioica</name>
    <name type="common">Tunicate</name>
    <dbReference type="NCBI Taxonomy" id="34765"/>
    <lineage>
        <taxon>Eukaryota</taxon>
        <taxon>Metazoa</taxon>
        <taxon>Chordata</taxon>
        <taxon>Tunicata</taxon>
        <taxon>Appendicularia</taxon>
        <taxon>Copelata</taxon>
        <taxon>Oikopleuridae</taxon>
        <taxon>Oikopleura</taxon>
    </lineage>
</organism>
<accession>A0ABN7RNU9</accession>
<evidence type="ECO:0000313" key="2">
    <source>
        <dbReference type="Proteomes" id="UP001158576"/>
    </source>
</evidence>